<proteinExistence type="predicted"/>
<organism evidence="9 10">
    <name type="scientific">Lactobacillus kullabergensis</name>
    <dbReference type="NCBI Taxonomy" id="1218493"/>
    <lineage>
        <taxon>Bacteria</taxon>
        <taxon>Bacillati</taxon>
        <taxon>Bacillota</taxon>
        <taxon>Bacilli</taxon>
        <taxon>Lactobacillales</taxon>
        <taxon>Lactobacillaceae</taxon>
        <taxon>Lactobacillus</taxon>
    </lineage>
</organism>
<dbReference type="PANTHER" id="PTHR33799">
    <property type="entry name" value="PTS PERMEASE-RELATED-RELATED"/>
    <property type="match status" value="1"/>
</dbReference>
<dbReference type="PANTHER" id="PTHR33799:SF1">
    <property type="entry name" value="PTS SYSTEM MANNOSE-SPECIFIC EIIAB COMPONENT-RELATED"/>
    <property type="match status" value="1"/>
</dbReference>
<dbReference type="InterPro" id="IPR004701">
    <property type="entry name" value="PTS_EIIA_man-typ"/>
</dbReference>
<comment type="subcellular location">
    <subcellularLocation>
        <location evidence="1">Cytoplasm</location>
    </subcellularLocation>
</comment>
<evidence type="ECO:0000256" key="1">
    <source>
        <dbReference type="ARBA" id="ARBA00004496"/>
    </source>
</evidence>
<keyword evidence="3" id="KW-0963">Cytoplasm</keyword>
<dbReference type="EMBL" id="JXBY01000011">
    <property type="protein sequence ID" value="KJY58111.1"/>
    <property type="molecule type" value="Genomic_DNA"/>
</dbReference>
<dbReference type="SUPFAM" id="SSF53062">
    <property type="entry name" value="PTS system fructose IIA component-like"/>
    <property type="match status" value="1"/>
</dbReference>
<comment type="caution">
    <text evidence="9">The sequence shown here is derived from an EMBL/GenBank/DDBJ whole genome shotgun (WGS) entry which is preliminary data.</text>
</comment>
<dbReference type="AlphaFoldDB" id="A0A0F4LKN0"/>
<evidence type="ECO:0000259" key="8">
    <source>
        <dbReference type="PROSITE" id="PS51096"/>
    </source>
</evidence>
<dbReference type="GO" id="GO:0016020">
    <property type="term" value="C:membrane"/>
    <property type="evidence" value="ECO:0007669"/>
    <property type="project" value="InterPro"/>
</dbReference>
<keyword evidence="7" id="KW-0418">Kinase</keyword>
<feature type="domain" description="PTS EIIA type-4" evidence="8">
    <location>
        <begin position="3"/>
        <end position="121"/>
    </location>
</feature>
<evidence type="ECO:0000313" key="10">
    <source>
        <dbReference type="Proteomes" id="UP000033533"/>
    </source>
</evidence>
<keyword evidence="4" id="KW-0762">Sugar transport</keyword>
<dbReference type="OrthoDB" id="6623712at2"/>
<dbReference type="InterPro" id="IPR051471">
    <property type="entry name" value="Bacterial_PTS_sugar_comp"/>
</dbReference>
<name>A0A0F4LKN0_9LACO</name>
<dbReference type="RefSeq" id="WP_045927627.1">
    <property type="nucleotide sequence ID" value="NZ_JBHSZS010000006.1"/>
</dbReference>
<dbReference type="GO" id="GO:0016301">
    <property type="term" value="F:kinase activity"/>
    <property type="evidence" value="ECO:0007669"/>
    <property type="project" value="UniProtKB-KW"/>
</dbReference>
<evidence type="ECO:0000256" key="7">
    <source>
        <dbReference type="ARBA" id="ARBA00022777"/>
    </source>
</evidence>
<dbReference type="InterPro" id="IPR033887">
    <property type="entry name" value="PTS_IIA_man"/>
</dbReference>
<keyword evidence="2" id="KW-0813">Transport</keyword>
<protein>
    <submittedName>
        <fullName evidence="9">PTS Man IIA</fullName>
    </submittedName>
</protein>
<dbReference type="Proteomes" id="UP000033533">
    <property type="component" value="Unassembled WGS sequence"/>
</dbReference>
<evidence type="ECO:0000256" key="2">
    <source>
        <dbReference type="ARBA" id="ARBA00022448"/>
    </source>
</evidence>
<evidence type="ECO:0000256" key="6">
    <source>
        <dbReference type="ARBA" id="ARBA00022683"/>
    </source>
</evidence>
<keyword evidence="5" id="KW-0808">Transferase</keyword>
<dbReference type="PATRIC" id="fig|1218493.3.peg.456"/>
<sequence length="133" mass="14349">MAEKELILISHGKMAEGVKASAELIMGKQEHVHTVCLLPSEGPDDFKSKFEEQISGMNIEDITVFADLMGGTPANVVSRMIMGGQKIHLISGMNLPLVIEWLNSQMSGAESDFVTAGKAGIVDVNEMLSSMKK</sequence>
<dbReference type="GO" id="GO:0005737">
    <property type="term" value="C:cytoplasm"/>
    <property type="evidence" value="ECO:0007669"/>
    <property type="project" value="UniProtKB-SubCell"/>
</dbReference>
<evidence type="ECO:0000256" key="3">
    <source>
        <dbReference type="ARBA" id="ARBA00022490"/>
    </source>
</evidence>
<reference evidence="9 10" key="1">
    <citation type="submission" date="2014-12" db="EMBL/GenBank/DDBJ databases">
        <title>Comparative genomics of the lactic acid bacteria isolated from the honey bee gut.</title>
        <authorList>
            <person name="Ellegaard K.M."/>
            <person name="Tamarit D."/>
            <person name="Javelind E."/>
            <person name="Olofsson T."/>
            <person name="Andersson S.G."/>
            <person name="Vasquez A."/>
        </authorList>
    </citation>
    <scope>NUCLEOTIDE SEQUENCE [LARGE SCALE GENOMIC DNA]</scope>
    <source>
        <strain evidence="9 10">Biut2</strain>
    </source>
</reference>
<dbReference type="Pfam" id="PF03610">
    <property type="entry name" value="EIIA-man"/>
    <property type="match status" value="1"/>
</dbReference>
<evidence type="ECO:0000256" key="4">
    <source>
        <dbReference type="ARBA" id="ARBA00022597"/>
    </source>
</evidence>
<dbReference type="STRING" id="1218493.JF76_04280"/>
<dbReference type="InterPro" id="IPR036662">
    <property type="entry name" value="PTS_EIIA_man-typ_sf"/>
</dbReference>
<accession>A0A0F4LKN0</accession>
<dbReference type="CDD" id="cd00006">
    <property type="entry name" value="PTS_IIA_man"/>
    <property type="match status" value="1"/>
</dbReference>
<evidence type="ECO:0000313" key="9">
    <source>
        <dbReference type="EMBL" id="KJY58111.1"/>
    </source>
</evidence>
<keyword evidence="6" id="KW-0598">Phosphotransferase system</keyword>
<gene>
    <name evidence="9" type="ORF">JF76_04280</name>
</gene>
<dbReference type="PROSITE" id="PS51096">
    <property type="entry name" value="PTS_EIIA_TYPE_4"/>
    <property type="match status" value="1"/>
</dbReference>
<dbReference type="GO" id="GO:0009401">
    <property type="term" value="P:phosphoenolpyruvate-dependent sugar phosphotransferase system"/>
    <property type="evidence" value="ECO:0007669"/>
    <property type="project" value="UniProtKB-KW"/>
</dbReference>
<evidence type="ECO:0000256" key="5">
    <source>
        <dbReference type="ARBA" id="ARBA00022679"/>
    </source>
</evidence>
<dbReference type="HOGENOM" id="CLU_123235_1_2_9"/>
<dbReference type="Gene3D" id="3.40.50.510">
    <property type="entry name" value="Phosphotransferase system, mannose-type IIA component"/>
    <property type="match status" value="1"/>
</dbReference>